<protein>
    <submittedName>
        <fullName evidence="2">ApaG domain-containing protein</fullName>
    </submittedName>
</protein>
<evidence type="ECO:0000313" key="2">
    <source>
        <dbReference type="WBParaSite" id="PS1159_v2.g9859.t1"/>
    </source>
</evidence>
<dbReference type="Proteomes" id="UP000887580">
    <property type="component" value="Unplaced"/>
</dbReference>
<organism evidence="1 2">
    <name type="scientific">Panagrolaimus sp. PS1159</name>
    <dbReference type="NCBI Taxonomy" id="55785"/>
    <lineage>
        <taxon>Eukaryota</taxon>
        <taxon>Metazoa</taxon>
        <taxon>Ecdysozoa</taxon>
        <taxon>Nematoda</taxon>
        <taxon>Chromadorea</taxon>
        <taxon>Rhabditida</taxon>
        <taxon>Tylenchina</taxon>
        <taxon>Panagrolaimomorpha</taxon>
        <taxon>Panagrolaimoidea</taxon>
        <taxon>Panagrolaimidae</taxon>
        <taxon>Panagrolaimus</taxon>
    </lineage>
</organism>
<dbReference type="WBParaSite" id="PS1159_v2.g9859.t1">
    <property type="protein sequence ID" value="PS1159_v2.g9859.t1"/>
    <property type="gene ID" value="PS1159_v2.g9859"/>
</dbReference>
<sequence>MGRISFLHIARRTFATSNVNFVRFRGSSTNPPSELIKVGKLCGSKKEGLFEPGQLFVHRVFAYRGVIICSFNVKVQDKVKANEAIGHTEIVPYYQVLINRADWGFMNFQSDMTSYFTDSAVGRDEKVLTVINGMDCVPHHEVIPYSSTDKDAIKHDLFVRLLEPNEDNNDGPNFNIRRDLYPNFALFNKRSWLTPQSVHKETNENVQLTVIPYYIGPTLSAGQQKYFWRYTVRLESLDKKPAVLRERTLKVFSLNNLQQVNGPGVVGGNPRLTPDNPVYQFSSIVDLSQPKGGHMWGRFTMERDDGSTFEISMPTIPLECHTESASEQNEFENNH</sequence>
<evidence type="ECO:0000313" key="1">
    <source>
        <dbReference type="Proteomes" id="UP000887580"/>
    </source>
</evidence>
<name>A0AC35GXW9_9BILA</name>
<reference evidence="2" key="1">
    <citation type="submission" date="2022-11" db="UniProtKB">
        <authorList>
            <consortium name="WormBaseParasite"/>
        </authorList>
    </citation>
    <scope>IDENTIFICATION</scope>
</reference>
<accession>A0AC35GXW9</accession>
<proteinExistence type="predicted"/>